<feature type="region of interest" description="Disordered" evidence="4">
    <location>
        <begin position="90"/>
        <end position="114"/>
    </location>
</feature>
<reference evidence="6 7" key="2">
    <citation type="journal article" date="2017" name="Genome Biol.">
        <title>New reference genome sequences of hot pepper reveal the massive evolution of plant disease-resistance genes by retroduplication.</title>
        <authorList>
            <person name="Kim S."/>
            <person name="Park J."/>
            <person name="Yeom S.I."/>
            <person name="Kim Y.M."/>
            <person name="Seo E."/>
            <person name="Kim K.T."/>
            <person name="Kim M.S."/>
            <person name="Lee J.M."/>
            <person name="Cheong K."/>
            <person name="Shin H.S."/>
            <person name="Kim S.B."/>
            <person name="Han K."/>
            <person name="Lee J."/>
            <person name="Park M."/>
            <person name="Lee H.A."/>
            <person name="Lee H.Y."/>
            <person name="Lee Y."/>
            <person name="Oh S."/>
            <person name="Lee J.H."/>
            <person name="Choi E."/>
            <person name="Choi E."/>
            <person name="Lee S.E."/>
            <person name="Jeon J."/>
            <person name="Kim H."/>
            <person name="Choi G."/>
            <person name="Song H."/>
            <person name="Lee J."/>
            <person name="Lee S.C."/>
            <person name="Kwon J.K."/>
            <person name="Lee H.Y."/>
            <person name="Koo N."/>
            <person name="Hong Y."/>
            <person name="Kim R.W."/>
            <person name="Kang W.H."/>
            <person name="Huh J.H."/>
            <person name="Kang B.C."/>
            <person name="Yang T.J."/>
            <person name="Lee Y.H."/>
            <person name="Bennetzen J.L."/>
            <person name="Choi D."/>
        </authorList>
    </citation>
    <scope>NUCLEOTIDE SEQUENCE [LARGE SCALE GENOMIC DNA]</scope>
    <source>
        <strain evidence="7">cv. CM334</strain>
    </source>
</reference>
<organism evidence="6 7">
    <name type="scientific">Capsicum annuum</name>
    <name type="common">Capsicum pepper</name>
    <dbReference type="NCBI Taxonomy" id="4072"/>
    <lineage>
        <taxon>Eukaryota</taxon>
        <taxon>Viridiplantae</taxon>
        <taxon>Streptophyta</taxon>
        <taxon>Embryophyta</taxon>
        <taxon>Tracheophyta</taxon>
        <taxon>Spermatophyta</taxon>
        <taxon>Magnoliopsida</taxon>
        <taxon>eudicotyledons</taxon>
        <taxon>Gunneridae</taxon>
        <taxon>Pentapetalae</taxon>
        <taxon>asterids</taxon>
        <taxon>lamiids</taxon>
        <taxon>Solanales</taxon>
        <taxon>Solanaceae</taxon>
        <taxon>Solanoideae</taxon>
        <taxon>Capsiceae</taxon>
        <taxon>Capsicum</taxon>
    </lineage>
</organism>
<keyword evidence="7" id="KW-1185">Reference proteome</keyword>
<comment type="caution">
    <text evidence="6">The sequence shown here is derived from an EMBL/GenBank/DDBJ whole genome shotgun (WGS) entry which is preliminary data.</text>
</comment>
<feature type="compositionally biased region" description="Basic and acidic residues" evidence="4">
    <location>
        <begin position="51"/>
        <end position="61"/>
    </location>
</feature>
<name>A0A2G2ZIM1_CAPAN</name>
<protein>
    <recommendedName>
        <fullName evidence="5">Ubiquitin-like protease family profile domain-containing protein</fullName>
    </recommendedName>
</protein>
<dbReference type="PANTHER" id="PTHR33022:SF13">
    <property type="entry name" value="UBIQUITIN-LIKE PROTEASE FAMILY PROFILE DOMAIN-CONTAINING PROTEIN"/>
    <property type="match status" value="1"/>
</dbReference>
<dbReference type="AlphaFoldDB" id="A0A2G2ZIM1"/>
<feature type="domain" description="Ubiquitin-like protease family profile" evidence="5">
    <location>
        <begin position="162"/>
        <end position="381"/>
    </location>
</feature>
<evidence type="ECO:0000256" key="3">
    <source>
        <dbReference type="ARBA" id="ARBA00022801"/>
    </source>
</evidence>
<comment type="similarity">
    <text evidence="1">Belongs to the peptidase C48 family.</text>
</comment>
<dbReference type="GO" id="GO:0008234">
    <property type="term" value="F:cysteine-type peptidase activity"/>
    <property type="evidence" value="ECO:0007669"/>
    <property type="project" value="InterPro"/>
</dbReference>
<keyword evidence="2" id="KW-0645">Protease</keyword>
<proteinExistence type="inferred from homology"/>
<accession>A0A2G2ZIM1</accession>
<gene>
    <name evidence="6" type="ORF">T459_14864</name>
</gene>
<feature type="compositionally biased region" description="Basic residues" evidence="4">
    <location>
        <begin position="31"/>
        <end position="50"/>
    </location>
</feature>
<dbReference type="Pfam" id="PF02902">
    <property type="entry name" value="Peptidase_C48"/>
    <property type="match status" value="1"/>
</dbReference>
<reference evidence="6 7" key="1">
    <citation type="journal article" date="2014" name="Nat. Genet.">
        <title>Genome sequence of the hot pepper provides insights into the evolution of pungency in Capsicum species.</title>
        <authorList>
            <person name="Kim S."/>
            <person name="Park M."/>
            <person name="Yeom S.I."/>
            <person name="Kim Y.M."/>
            <person name="Lee J.M."/>
            <person name="Lee H.A."/>
            <person name="Seo E."/>
            <person name="Choi J."/>
            <person name="Cheong K."/>
            <person name="Kim K.T."/>
            <person name="Jung K."/>
            <person name="Lee G.W."/>
            <person name="Oh S.K."/>
            <person name="Bae C."/>
            <person name="Kim S.B."/>
            <person name="Lee H.Y."/>
            <person name="Kim S.Y."/>
            <person name="Kim M.S."/>
            <person name="Kang B.C."/>
            <person name="Jo Y.D."/>
            <person name="Yang H.B."/>
            <person name="Jeong H.J."/>
            <person name="Kang W.H."/>
            <person name="Kwon J.K."/>
            <person name="Shin C."/>
            <person name="Lim J.Y."/>
            <person name="Park J.H."/>
            <person name="Huh J.H."/>
            <person name="Kim J.S."/>
            <person name="Kim B.D."/>
            <person name="Cohen O."/>
            <person name="Paran I."/>
            <person name="Suh M.C."/>
            <person name="Lee S.B."/>
            <person name="Kim Y.K."/>
            <person name="Shin Y."/>
            <person name="Noh S.J."/>
            <person name="Park J."/>
            <person name="Seo Y.S."/>
            <person name="Kwon S.Y."/>
            <person name="Kim H.A."/>
            <person name="Park J.M."/>
            <person name="Kim H.J."/>
            <person name="Choi S.B."/>
            <person name="Bosland P.W."/>
            <person name="Reeves G."/>
            <person name="Jo S.H."/>
            <person name="Lee B.W."/>
            <person name="Cho H.T."/>
            <person name="Choi H.S."/>
            <person name="Lee M.S."/>
            <person name="Yu Y."/>
            <person name="Do Choi Y."/>
            <person name="Park B.S."/>
            <person name="van Deynze A."/>
            <person name="Ashrafi H."/>
            <person name="Hill T."/>
            <person name="Kim W.T."/>
            <person name="Pai H.S."/>
            <person name="Ahn H.K."/>
            <person name="Yeam I."/>
            <person name="Giovannoni J.J."/>
            <person name="Rose J.K."/>
            <person name="Sorensen I."/>
            <person name="Lee S.J."/>
            <person name="Kim R.W."/>
            <person name="Choi I.Y."/>
            <person name="Choi B.S."/>
            <person name="Lim J.S."/>
            <person name="Lee Y.H."/>
            <person name="Choi D."/>
        </authorList>
    </citation>
    <scope>NUCLEOTIDE SEQUENCE [LARGE SCALE GENOMIC DNA]</scope>
    <source>
        <strain evidence="7">cv. CM334</strain>
    </source>
</reference>
<dbReference type="InterPro" id="IPR038765">
    <property type="entry name" value="Papain-like_cys_pep_sf"/>
</dbReference>
<dbReference type="Gramene" id="PHT81849">
    <property type="protein sequence ID" value="PHT81849"/>
    <property type="gene ID" value="T459_14864"/>
</dbReference>
<evidence type="ECO:0000256" key="1">
    <source>
        <dbReference type="ARBA" id="ARBA00005234"/>
    </source>
</evidence>
<dbReference type="SUPFAM" id="SSF54001">
    <property type="entry name" value="Cysteine proteinases"/>
    <property type="match status" value="1"/>
</dbReference>
<dbReference type="Proteomes" id="UP000222542">
    <property type="component" value="Unassembled WGS sequence"/>
</dbReference>
<sequence>MKGGSVLHLVEVDPDWEENQSNHRNDPVTMKKLRDKAASKSKKSPSKASKKKFDDSDRPHLPKFAEKMAELITLISKIPIEVVKALKNEENKQSQDVNAADKEAGREDDFKNEDCSDLQALEDEIMAYEEECSNEELGKKNIPDVENLSNVNVTAKEDVNEVNLKNQESTDVTDVQDEVGGTVTDSIQAAVDKILFDLSTPSTTKSLDVGASNKITERHWDLRPVRFHLTFLMLRYMTINSFFKTYVEKTHTRYYPAEPAVEISTQQDYAKSIMVAKNEDDIANIIHGFCMLAGLPWYMVDEVYVSINYGKEFHWVLAVIVLKERLIRVYDSLSTYKGKITQQTGLVNEIPFDVDYVQNIPQQASYSLDCGIFVCAYAEILSEGLQVHSCGFDAASQRACYASLLWHYEVKKANEGYTSDNGDPPRPRKNIIEEIDASAIVTLE</sequence>
<evidence type="ECO:0000313" key="6">
    <source>
        <dbReference type="EMBL" id="PHT81849.1"/>
    </source>
</evidence>
<feature type="region of interest" description="Disordered" evidence="4">
    <location>
        <begin position="1"/>
        <end position="61"/>
    </location>
</feature>
<dbReference type="EMBL" id="AYRZ02000005">
    <property type="protein sequence ID" value="PHT81849.1"/>
    <property type="molecule type" value="Genomic_DNA"/>
</dbReference>
<keyword evidence="3" id="KW-0378">Hydrolase</keyword>
<evidence type="ECO:0000259" key="5">
    <source>
        <dbReference type="PROSITE" id="PS50600"/>
    </source>
</evidence>
<dbReference type="Gene3D" id="3.40.395.10">
    <property type="entry name" value="Adenoviral Proteinase, Chain A"/>
    <property type="match status" value="1"/>
</dbReference>
<dbReference type="InterPro" id="IPR003653">
    <property type="entry name" value="Peptidase_C48_C"/>
</dbReference>
<dbReference type="PANTHER" id="PTHR33022">
    <property type="entry name" value="DUF1985 DOMAIN-CONTAINING PROTEIN"/>
    <property type="match status" value="1"/>
</dbReference>
<evidence type="ECO:0000256" key="4">
    <source>
        <dbReference type="SAM" id="MobiDB-lite"/>
    </source>
</evidence>
<evidence type="ECO:0000256" key="2">
    <source>
        <dbReference type="ARBA" id="ARBA00022670"/>
    </source>
</evidence>
<dbReference type="GO" id="GO:0006508">
    <property type="term" value="P:proteolysis"/>
    <property type="evidence" value="ECO:0007669"/>
    <property type="project" value="UniProtKB-KW"/>
</dbReference>
<evidence type="ECO:0000313" key="7">
    <source>
        <dbReference type="Proteomes" id="UP000222542"/>
    </source>
</evidence>
<dbReference type="PROSITE" id="PS50600">
    <property type="entry name" value="ULP_PROTEASE"/>
    <property type="match status" value="1"/>
</dbReference>